<organism evidence="1 2">
    <name type="scientific">Eumeta variegata</name>
    <name type="common">Bagworm moth</name>
    <name type="synonym">Eumeta japonica</name>
    <dbReference type="NCBI Taxonomy" id="151549"/>
    <lineage>
        <taxon>Eukaryota</taxon>
        <taxon>Metazoa</taxon>
        <taxon>Ecdysozoa</taxon>
        <taxon>Arthropoda</taxon>
        <taxon>Hexapoda</taxon>
        <taxon>Insecta</taxon>
        <taxon>Pterygota</taxon>
        <taxon>Neoptera</taxon>
        <taxon>Endopterygota</taxon>
        <taxon>Lepidoptera</taxon>
        <taxon>Glossata</taxon>
        <taxon>Ditrysia</taxon>
        <taxon>Tineoidea</taxon>
        <taxon>Psychidae</taxon>
        <taxon>Oiketicinae</taxon>
        <taxon>Eumeta</taxon>
    </lineage>
</organism>
<proteinExistence type="predicted"/>
<name>A0A4C1YJL1_EUMVA</name>
<dbReference type="EMBL" id="BGZK01001286">
    <property type="protein sequence ID" value="GBP76318.1"/>
    <property type="molecule type" value="Genomic_DNA"/>
</dbReference>
<protein>
    <submittedName>
        <fullName evidence="1">Uncharacterized protein</fullName>
    </submittedName>
</protein>
<keyword evidence="2" id="KW-1185">Reference proteome</keyword>
<sequence length="81" mass="8754">MVRASPLSAIVLDTTQDTSKVDLLSTVVRYAVITRSENGSPVDIEVKKTRANIQTEEKRLISSHKCLSSVGVEPTTPRSAA</sequence>
<evidence type="ECO:0000313" key="2">
    <source>
        <dbReference type="Proteomes" id="UP000299102"/>
    </source>
</evidence>
<dbReference type="AlphaFoldDB" id="A0A4C1YJL1"/>
<accession>A0A4C1YJL1</accession>
<dbReference type="Proteomes" id="UP000299102">
    <property type="component" value="Unassembled WGS sequence"/>
</dbReference>
<gene>
    <name evidence="1" type="ORF">EVAR_59264_1</name>
</gene>
<reference evidence="1 2" key="1">
    <citation type="journal article" date="2019" name="Commun. Biol.">
        <title>The bagworm genome reveals a unique fibroin gene that provides high tensile strength.</title>
        <authorList>
            <person name="Kono N."/>
            <person name="Nakamura H."/>
            <person name="Ohtoshi R."/>
            <person name="Tomita M."/>
            <person name="Numata K."/>
            <person name="Arakawa K."/>
        </authorList>
    </citation>
    <scope>NUCLEOTIDE SEQUENCE [LARGE SCALE GENOMIC DNA]</scope>
</reference>
<comment type="caution">
    <text evidence="1">The sequence shown here is derived from an EMBL/GenBank/DDBJ whole genome shotgun (WGS) entry which is preliminary data.</text>
</comment>
<evidence type="ECO:0000313" key="1">
    <source>
        <dbReference type="EMBL" id="GBP76318.1"/>
    </source>
</evidence>
<dbReference type="OrthoDB" id="10063284at2759"/>